<sequence length="269" mass="27373">MPTPRSPFILALVMFACTERPLGDTDGSTAGPSTSDSPPATGTNTDAPGTATLPTTGAPPQPTTATTVDPSGTTGIDPSATTAIDPSDTTVDPSGNTTFDPLPKLDIFEPGPTSGLTGCPLGTPAGTMVSGSSTIGPFAAQRAWFGFSGFGDEPFTPVLLFLSPAANPDVELLHKNGSSGPILMDDVFSDPFSEGGWIGTWPVSANVFAEGMLGEVARPDAVVIDELAGNWERADPADPPRLVGSLQGGIAGPFDAVFCDKLVSIIIPE</sequence>
<accession>A0A9X3IYP9</accession>
<reference evidence="2" key="1">
    <citation type="submission" date="2022-11" db="EMBL/GenBank/DDBJ databases">
        <title>Minimal conservation of predation-associated metabolite biosynthetic gene clusters underscores biosynthetic potential of Myxococcota including descriptions for ten novel species: Archangium lansinium sp. nov., Myxococcus landrumus sp. nov., Nannocystis bai.</title>
        <authorList>
            <person name="Ahearne A."/>
            <person name="Stevens C."/>
            <person name="Phillips K."/>
        </authorList>
    </citation>
    <scope>NUCLEOTIDE SEQUENCE</scope>
    <source>
        <strain evidence="2">Na p29</strain>
    </source>
</reference>
<evidence type="ECO:0000256" key="1">
    <source>
        <dbReference type="SAM" id="MobiDB-lite"/>
    </source>
</evidence>
<comment type="caution">
    <text evidence="2">The sequence shown here is derived from an EMBL/GenBank/DDBJ whole genome shotgun (WGS) entry which is preliminary data.</text>
</comment>
<evidence type="ECO:0000313" key="2">
    <source>
        <dbReference type="EMBL" id="MCY1007814.1"/>
    </source>
</evidence>
<dbReference type="RefSeq" id="WP_267770450.1">
    <property type="nucleotide sequence ID" value="NZ_JAPNKE010000002.1"/>
</dbReference>
<protein>
    <submittedName>
        <fullName evidence="2">Uncharacterized protein</fullName>
    </submittedName>
</protein>
<feature type="compositionally biased region" description="Polar residues" evidence="1">
    <location>
        <begin position="26"/>
        <end position="44"/>
    </location>
</feature>
<feature type="region of interest" description="Disordered" evidence="1">
    <location>
        <begin position="20"/>
        <end position="120"/>
    </location>
</feature>
<dbReference type="Proteomes" id="UP001150924">
    <property type="component" value="Unassembled WGS sequence"/>
</dbReference>
<evidence type="ECO:0000313" key="3">
    <source>
        <dbReference type="Proteomes" id="UP001150924"/>
    </source>
</evidence>
<proteinExistence type="predicted"/>
<dbReference type="PROSITE" id="PS51257">
    <property type="entry name" value="PROKAR_LIPOPROTEIN"/>
    <property type="match status" value="1"/>
</dbReference>
<keyword evidence="3" id="KW-1185">Reference proteome</keyword>
<dbReference type="EMBL" id="JAPNKE010000002">
    <property type="protein sequence ID" value="MCY1007814.1"/>
    <property type="molecule type" value="Genomic_DNA"/>
</dbReference>
<name>A0A9X3IYP9_9BACT</name>
<organism evidence="2 3">
    <name type="scientific">Nannocystis pusilla</name>
    <dbReference type="NCBI Taxonomy" id="889268"/>
    <lineage>
        <taxon>Bacteria</taxon>
        <taxon>Pseudomonadati</taxon>
        <taxon>Myxococcota</taxon>
        <taxon>Polyangia</taxon>
        <taxon>Nannocystales</taxon>
        <taxon>Nannocystaceae</taxon>
        <taxon>Nannocystis</taxon>
    </lineage>
</organism>
<feature type="compositionally biased region" description="Low complexity" evidence="1">
    <location>
        <begin position="45"/>
        <end position="56"/>
    </location>
</feature>
<dbReference type="AlphaFoldDB" id="A0A9X3IYP9"/>
<gene>
    <name evidence="2" type="ORF">OV079_20105</name>
</gene>
<feature type="compositionally biased region" description="Polar residues" evidence="1">
    <location>
        <begin position="68"/>
        <end position="99"/>
    </location>
</feature>